<dbReference type="OrthoDB" id="2080678at2"/>
<dbReference type="GeneID" id="28250973"/>
<dbReference type="Proteomes" id="UP000013243">
    <property type="component" value="Chromosome"/>
</dbReference>
<dbReference type="AlphaFoldDB" id="A0A1B1A5N8"/>
<evidence type="ECO:0000259" key="2">
    <source>
        <dbReference type="Pfam" id="PF18753"/>
    </source>
</evidence>
<name>A0A1B1A5N8_9RHOB</name>
<dbReference type="KEGG" id="rmb:K529_014025"/>
<accession>A0A1B1A5N8</accession>
<feature type="domain" description="Nucleotide modification associated" evidence="2">
    <location>
        <begin position="1"/>
        <end position="202"/>
    </location>
</feature>
<dbReference type="InterPro" id="IPR041180">
    <property type="entry name" value="Nmad2"/>
</dbReference>
<evidence type="ECO:0000313" key="3">
    <source>
        <dbReference type="EMBL" id="ANP41890.1"/>
    </source>
</evidence>
<evidence type="ECO:0000256" key="1">
    <source>
        <dbReference type="SAM" id="MobiDB-lite"/>
    </source>
</evidence>
<dbReference type="STRING" id="1265309.K529_014025"/>
<protein>
    <recommendedName>
        <fullName evidence="2">Nucleotide modification associated domain-containing protein</fullName>
    </recommendedName>
</protein>
<proteinExistence type="predicted"/>
<dbReference type="RefSeq" id="WP_040642149.1">
    <property type="nucleotide sequence ID" value="NZ_CP015230.1"/>
</dbReference>
<dbReference type="EMBL" id="CP015230">
    <property type="protein sequence ID" value="ANP41890.1"/>
    <property type="molecule type" value="Genomic_DNA"/>
</dbReference>
<evidence type="ECO:0000313" key="4">
    <source>
        <dbReference type="Proteomes" id="UP000013243"/>
    </source>
</evidence>
<sequence>MSKVYVYVVARDFGFAPNPFHGVCTLACCMDRLRATAQIGDWVFGMGGSRLKATGRCVYGMRITETLSFDEYWSDLRFVAKRPIRNGSRVMMLGDNIYSRTNESTPWHQEDSHHSFPDGSPNQSNIEKDTRANVVLASEHFAYFGENALEVPANVLEKTGYSNGRGHRVFSEAAAAALLNWFETATQGTLNTVLGDPFDFRLSGARYSSGSNKIIKDEVVNTD</sequence>
<reference evidence="3 4" key="1">
    <citation type="journal article" date="2016" name="ISME J.">
        <title>Global occurrence and heterogeneity of the Roseobacter-clade species Ruegeria mobilis.</title>
        <authorList>
            <person name="Sonnenschein E."/>
            <person name="Gram L."/>
        </authorList>
    </citation>
    <scope>NUCLEOTIDE SEQUENCE [LARGE SCALE GENOMIC DNA]</scope>
    <source>
        <strain evidence="3 4">F1926</strain>
    </source>
</reference>
<feature type="region of interest" description="Disordered" evidence="1">
    <location>
        <begin position="103"/>
        <end position="125"/>
    </location>
</feature>
<dbReference type="Pfam" id="PF18753">
    <property type="entry name" value="Nmad2"/>
    <property type="match status" value="1"/>
</dbReference>
<gene>
    <name evidence="3" type="ORF">K529_014025</name>
</gene>
<organism evidence="3 4">
    <name type="scientific">Tritonibacter mobilis F1926</name>
    <dbReference type="NCBI Taxonomy" id="1265309"/>
    <lineage>
        <taxon>Bacteria</taxon>
        <taxon>Pseudomonadati</taxon>
        <taxon>Pseudomonadota</taxon>
        <taxon>Alphaproteobacteria</taxon>
        <taxon>Rhodobacterales</taxon>
        <taxon>Paracoccaceae</taxon>
        <taxon>Tritonibacter</taxon>
    </lineage>
</organism>